<feature type="region of interest" description="Disordered" evidence="3">
    <location>
        <begin position="1"/>
        <end position="67"/>
    </location>
</feature>
<name>A0A183IFR1_9BILA</name>
<dbReference type="InterPro" id="IPR051641">
    <property type="entry name" value="RGK_GTP-binding_reg"/>
</dbReference>
<dbReference type="InterPro" id="IPR001806">
    <property type="entry name" value="Small_GTPase"/>
</dbReference>
<dbReference type="SUPFAM" id="SSF52540">
    <property type="entry name" value="P-loop containing nucleoside triphosphate hydrolases"/>
    <property type="match status" value="1"/>
</dbReference>
<dbReference type="SMART" id="SM00175">
    <property type="entry name" value="RAB"/>
    <property type="match status" value="1"/>
</dbReference>
<reference evidence="4 5" key="2">
    <citation type="submission" date="2018-11" db="EMBL/GenBank/DDBJ databases">
        <authorList>
            <consortium name="Pathogen Informatics"/>
        </authorList>
    </citation>
    <scope>NUCLEOTIDE SEQUENCE [LARGE SCALE GENOMIC DNA]</scope>
</reference>
<feature type="region of interest" description="Disordered" evidence="3">
    <location>
        <begin position="190"/>
        <end position="225"/>
    </location>
</feature>
<dbReference type="PROSITE" id="PS51419">
    <property type="entry name" value="RAB"/>
    <property type="match status" value="1"/>
</dbReference>
<dbReference type="InterPro" id="IPR027417">
    <property type="entry name" value="P-loop_NTPase"/>
</dbReference>
<protein>
    <submittedName>
        <fullName evidence="6">Small monomeric GTPase</fullName>
    </submittedName>
</protein>
<dbReference type="PROSITE" id="PS51421">
    <property type="entry name" value="RAS"/>
    <property type="match status" value="1"/>
</dbReference>
<comment type="similarity">
    <text evidence="1">Belongs to the small GTPase superfamily. RGK family.</text>
</comment>
<dbReference type="GO" id="GO:0005886">
    <property type="term" value="C:plasma membrane"/>
    <property type="evidence" value="ECO:0007669"/>
    <property type="project" value="TreeGrafter"/>
</dbReference>
<evidence type="ECO:0000313" key="4">
    <source>
        <dbReference type="EMBL" id="VDO97677.1"/>
    </source>
</evidence>
<dbReference type="SMART" id="SM00173">
    <property type="entry name" value="RAS"/>
    <property type="match status" value="1"/>
</dbReference>
<reference evidence="6" key="1">
    <citation type="submission" date="2016-06" db="UniProtKB">
        <authorList>
            <consortium name="WormBaseParasite"/>
        </authorList>
    </citation>
    <scope>IDENTIFICATION</scope>
</reference>
<sequence length="463" mass="51250">MDSRKEIKAKQAAKGTRSMATKVSTRRAAEPVAPAIFVDLDYPGDTTNHRQSEQRSSGGSDSPSDDYRLNADYIAEHAERSSAVARPFATSTDVSTWVMTGGRYRRRQSHMGHCASVMVSGVRQAKAGTSLSRANTMPAKARAKRPAKLHIENKCNSLSPMQLSVENVTHERVRLRSFAIERKNQVINRGDSFKLRRHHSASSTRSSNRSGSSSVKSTSPVPVPMPMPMSMPVFTADDCVPLYHVLVLGASEVGKTAATSQFMTSDYRNPFSTEQDDNAHEKTVSVLLDGEESDMNFIEINCQKESYWAELEVDGYIIMYSVENRRSFDTAEKALRLLQDSQRTEEKPVILVANKIDLERKRVVSVADGKQLARDYKCKFVEISVAVGHNIDRLLVGILTQIRGKVNSAQETELCEKVASEKKSSTGDKAVSCFNLPILGRNLVSKLFGSDTAKSCENLIFTK</sequence>
<dbReference type="Pfam" id="PF00071">
    <property type="entry name" value="Ras"/>
    <property type="match status" value="1"/>
</dbReference>
<dbReference type="GO" id="GO:0005525">
    <property type="term" value="F:GTP binding"/>
    <property type="evidence" value="ECO:0007669"/>
    <property type="project" value="InterPro"/>
</dbReference>
<evidence type="ECO:0000313" key="5">
    <source>
        <dbReference type="Proteomes" id="UP000270296"/>
    </source>
</evidence>
<accession>A0A183IFR1</accession>
<feature type="compositionally biased region" description="Low complexity" evidence="3">
    <location>
        <begin position="201"/>
        <end position="220"/>
    </location>
</feature>
<dbReference type="AlphaFoldDB" id="A0A183IFR1"/>
<organism evidence="6">
    <name type="scientific">Soboliphyme baturini</name>
    <dbReference type="NCBI Taxonomy" id="241478"/>
    <lineage>
        <taxon>Eukaryota</taxon>
        <taxon>Metazoa</taxon>
        <taxon>Ecdysozoa</taxon>
        <taxon>Nematoda</taxon>
        <taxon>Enoplea</taxon>
        <taxon>Dorylaimia</taxon>
        <taxon>Dioctophymatida</taxon>
        <taxon>Dioctophymatoidea</taxon>
        <taxon>Soboliphymatidae</taxon>
        <taxon>Soboliphyme</taxon>
    </lineage>
</organism>
<proteinExistence type="inferred from homology"/>
<dbReference type="Gene3D" id="3.40.50.300">
    <property type="entry name" value="P-loop containing nucleotide triphosphate hydrolases"/>
    <property type="match status" value="1"/>
</dbReference>
<dbReference type="PRINTS" id="PR00449">
    <property type="entry name" value="RASTRNSFRMNG"/>
</dbReference>
<gene>
    <name evidence="4" type="ORF">SBAD_LOCUS2455</name>
</gene>
<dbReference type="GO" id="GO:0003924">
    <property type="term" value="F:GTPase activity"/>
    <property type="evidence" value="ECO:0007669"/>
    <property type="project" value="InterPro"/>
</dbReference>
<dbReference type="WBParaSite" id="SBAD_0000257201-mRNA-1">
    <property type="protein sequence ID" value="SBAD_0000257201-mRNA-1"/>
    <property type="gene ID" value="SBAD_0000257201"/>
</dbReference>
<evidence type="ECO:0000313" key="6">
    <source>
        <dbReference type="WBParaSite" id="SBAD_0000257201-mRNA-1"/>
    </source>
</evidence>
<dbReference type="PANTHER" id="PTHR45775:SF1">
    <property type="entry name" value="RAD, GEM_KIR FAMILY MEMBER 3, ISOFORM E"/>
    <property type="match status" value="1"/>
</dbReference>
<dbReference type="EMBL" id="UZAM01007234">
    <property type="protein sequence ID" value="VDO97677.1"/>
    <property type="molecule type" value="Genomic_DNA"/>
</dbReference>
<dbReference type="OrthoDB" id="5239715at2759"/>
<keyword evidence="5" id="KW-1185">Reference proteome</keyword>
<evidence type="ECO:0000256" key="1">
    <source>
        <dbReference type="ARBA" id="ARBA00008846"/>
    </source>
</evidence>
<evidence type="ECO:0000256" key="3">
    <source>
        <dbReference type="SAM" id="MobiDB-lite"/>
    </source>
</evidence>
<dbReference type="PANTHER" id="PTHR45775">
    <property type="entry name" value="RAD, GEM/KIR FAMILY MEMBER 2, ISOFORM C"/>
    <property type="match status" value="1"/>
</dbReference>
<evidence type="ECO:0000256" key="2">
    <source>
        <dbReference type="ARBA" id="ARBA00022553"/>
    </source>
</evidence>
<dbReference type="GO" id="GO:0005246">
    <property type="term" value="F:calcium channel regulator activity"/>
    <property type="evidence" value="ECO:0007669"/>
    <property type="project" value="TreeGrafter"/>
</dbReference>
<keyword evidence="2" id="KW-0597">Phosphoprotein</keyword>
<dbReference type="Proteomes" id="UP000270296">
    <property type="component" value="Unassembled WGS sequence"/>
</dbReference>